<dbReference type="Proteomes" id="UP000291084">
    <property type="component" value="Chromosome 3"/>
</dbReference>
<evidence type="ECO:0000313" key="9">
    <source>
        <dbReference type="Proteomes" id="UP000291084"/>
    </source>
</evidence>
<dbReference type="Pfam" id="PF13855">
    <property type="entry name" value="LRR_8"/>
    <property type="match status" value="1"/>
</dbReference>
<keyword evidence="9" id="KW-1185">Reference proteome</keyword>
<dbReference type="InterPro" id="IPR032675">
    <property type="entry name" value="LRR_dom_sf"/>
</dbReference>
<keyword evidence="2" id="KW-0812">Transmembrane</keyword>
<sequence>MPSEFGDLLALTHLNLSLGSFTGVIPSKFSHLSKLVSLDLSTNDEMTIESATLEKLIVNATHLRELTLDRLDMSLIKP</sequence>
<keyword evidence="3" id="KW-0732">Signal</keyword>
<evidence type="ECO:0000256" key="4">
    <source>
        <dbReference type="ARBA" id="ARBA00022989"/>
    </source>
</evidence>
<dbReference type="SUPFAM" id="SSF52058">
    <property type="entry name" value="L domain-like"/>
    <property type="match status" value="1"/>
</dbReference>
<evidence type="ECO:0000256" key="6">
    <source>
        <dbReference type="ARBA" id="ARBA00023170"/>
    </source>
</evidence>
<dbReference type="Gene3D" id="3.80.10.10">
    <property type="entry name" value="Ribonuclease Inhibitor"/>
    <property type="match status" value="1"/>
</dbReference>
<keyword evidence="7" id="KW-0325">Glycoprotein</keyword>
<feature type="non-terminal residue" evidence="8">
    <location>
        <position position="78"/>
    </location>
</feature>
<dbReference type="InterPro" id="IPR046956">
    <property type="entry name" value="RLP23-like"/>
</dbReference>
<dbReference type="GO" id="GO:0016020">
    <property type="term" value="C:membrane"/>
    <property type="evidence" value="ECO:0007669"/>
    <property type="project" value="UniProtKB-SubCell"/>
</dbReference>
<gene>
    <name evidence="8" type="primary">Vigan.03G172200</name>
    <name evidence="8" type="ORF">VIGAN_03172200</name>
</gene>
<evidence type="ECO:0000256" key="3">
    <source>
        <dbReference type="ARBA" id="ARBA00022729"/>
    </source>
</evidence>
<proteinExistence type="predicted"/>
<evidence type="ECO:0008006" key="10">
    <source>
        <dbReference type="Google" id="ProtNLM"/>
    </source>
</evidence>
<name>A0A0S3RMS1_PHAAN</name>
<reference evidence="8 9" key="1">
    <citation type="journal article" date="2015" name="Sci. Rep.">
        <title>The power of single molecule real-time sequencing technology in the de novo assembly of a eukaryotic genome.</title>
        <authorList>
            <person name="Sakai H."/>
            <person name="Naito K."/>
            <person name="Ogiso-Tanaka E."/>
            <person name="Takahashi Y."/>
            <person name="Iseki K."/>
            <person name="Muto C."/>
            <person name="Satou K."/>
            <person name="Teruya K."/>
            <person name="Shiroma A."/>
            <person name="Shimoji M."/>
            <person name="Hirano T."/>
            <person name="Itoh T."/>
            <person name="Kaga A."/>
            <person name="Tomooka N."/>
        </authorList>
    </citation>
    <scope>NUCLEOTIDE SEQUENCE [LARGE SCALE GENOMIC DNA]</scope>
    <source>
        <strain evidence="9">cv. Shumari</strain>
    </source>
</reference>
<dbReference type="PANTHER" id="PTHR48061">
    <property type="entry name" value="LEUCINE-RICH REPEAT RECEPTOR PROTEIN KINASE EMS1-LIKE-RELATED"/>
    <property type="match status" value="1"/>
</dbReference>
<dbReference type="EMBL" id="AP015036">
    <property type="protein sequence ID" value="BAT81832.1"/>
    <property type="molecule type" value="Genomic_DNA"/>
</dbReference>
<organism evidence="8 9">
    <name type="scientific">Vigna angularis var. angularis</name>
    <dbReference type="NCBI Taxonomy" id="157739"/>
    <lineage>
        <taxon>Eukaryota</taxon>
        <taxon>Viridiplantae</taxon>
        <taxon>Streptophyta</taxon>
        <taxon>Embryophyta</taxon>
        <taxon>Tracheophyta</taxon>
        <taxon>Spermatophyta</taxon>
        <taxon>Magnoliopsida</taxon>
        <taxon>eudicotyledons</taxon>
        <taxon>Gunneridae</taxon>
        <taxon>Pentapetalae</taxon>
        <taxon>rosids</taxon>
        <taxon>fabids</taxon>
        <taxon>Fabales</taxon>
        <taxon>Fabaceae</taxon>
        <taxon>Papilionoideae</taxon>
        <taxon>50 kb inversion clade</taxon>
        <taxon>NPAAA clade</taxon>
        <taxon>indigoferoid/millettioid clade</taxon>
        <taxon>Phaseoleae</taxon>
        <taxon>Vigna</taxon>
    </lineage>
</organism>
<keyword evidence="4" id="KW-1133">Transmembrane helix</keyword>
<evidence type="ECO:0000256" key="1">
    <source>
        <dbReference type="ARBA" id="ARBA00004479"/>
    </source>
</evidence>
<evidence type="ECO:0000256" key="2">
    <source>
        <dbReference type="ARBA" id="ARBA00022692"/>
    </source>
</evidence>
<evidence type="ECO:0000313" key="8">
    <source>
        <dbReference type="EMBL" id="BAT81832.1"/>
    </source>
</evidence>
<keyword evidence="6" id="KW-0675">Receptor</keyword>
<dbReference type="InterPro" id="IPR001611">
    <property type="entry name" value="Leu-rich_rpt"/>
</dbReference>
<evidence type="ECO:0000256" key="7">
    <source>
        <dbReference type="ARBA" id="ARBA00023180"/>
    </source>
</evidence>
<comment type="subcellular location">
    <subcellularLocation>
        <location evidence="1">Membrane</location>
        <topology evidence="1">Single-pass type I membrane protein</topology>
    </subcellularLocation>
</comment>
<protein>
    <recommendedName>
        <fullName evidence="10">Leucine-rich repeat-containing N-terminal plant-type domain-containing protein</fullName>
    </recommendedName>
</protein>
<keyword evidence="5" id="KW-0472">Membrane</keyword>
<evidence type="ECO:0000256" key="5">
    <source>
        <dbReference type="ARBA" id="ARBA00023136"/>
    </source>
</evidence>
<dbReference type="PANTHER" id="PTHR48061:SF50">
    <property type="entry name" value="LEUCINE-RICH REPEAT-CONTAINING N-TERMINAL PLANT-TYPE DOMAIN-CONTAINING PROTEIN"/>
    <property type="match status" value="1"/>
</dbReference>
<accession>A0A0S3RMS1</accession>
<dbReference type="AlphaFoldDB" id="A0A0S3RMS1"/>